<name>A0ABQ5AR34_9ASTR</name>
<keyword evidence="3" id="KW-1185">Reference proteome</keyword>
<dbReference type="EMBL" id="BQNB010012533">
    <property type="protein sequence ID" value="GJT04766.1"/>
    <property type="molecule type" value="Genomic_DNA"/>
</dbReference>
<feature type="signal peptide" evidence="1">
    <location>
        <begin position="1"/>
        <end position="21"/>
    </location>
</feature>
<reference evidence="2" key="2">
    <citation type="submission" date="2022-01" db="EMBL/GenBank/DDBJ databases">
        <authorList>
            <person name="Yamashiro T."/>
            <person name="Shiraishi A."/>
            <person name="Satake H."/>
            <person name="Nakayama K."/>
        </authorList>
    </citation>
    <scope>NUCLEOTIDE SEQUENCE</scope>
</reference>
<organism evidence="2 3">
    <name type="scientific">Tanacetum coccineum</name>
    <dbReference type="NCBI Taxonomy" id="301880"/>
    <lineage>
        <taxon>Eukaryota</taxon>
        <taxon>Viridiplantae</taxon>
        <taxon>Streptophyta</taxon>
        <taxon>Embryophyta</taxon>
        <taxon>Tracheophyta</taxon>
        <taxon>Spermatophyta</taxon>
        <taxon>Magnoliopsida</taxon>
        <taxon>eudicotyledons</taxon>
        <taxon>Gunneridae</taxon>
        <taxon>Pentapetalae</taxon>
        <taxon>asterids</taxon>
        <taxon>campanulids</taxon>
        <taxon>Asterales</taxon>
        <taxon>Asteraceae</taxon>
        <taxon>Asteroideae</taxon>
        <taxon>Anthemideae</taxon>
        <taxon>Anthemidinae</taxon>
        <taxon>Tanacetum</taxon>
    </lineage>
</organism>
<proteinExistence type="predicted"/>
<evidence type="ECO:0000313" key="3">
    <source>
        <dbReference type="Proteomes" id="UP001151760"/>
    </source>
</evidence>
<evidence type="ECO:0000313" key="2">
    <source>
        <dbReference type="EMBL" id="GJT04766.1"/>
    </source>
</evidence>
<comment type="caution">
    <text evidence="2">The sequence shown here is derived from an EMBL/GenBank/DDBJ whole genome shotgun (WGS) entry which is preliminary data.</text>
</comment>
<accession>A0ABQ5AR34</accession>
<protein>
    <submittedName>
        <fullName evidence="2">Uncharacterized protein</fullName>
    </submittedName>
</protein>
<feature type="chain" id="PRO_5046460903" evidence="1">
    <location>
        <begin position="22"/>
        <end position="222"/>
    </location>
</feature>
<gene>
    <name evidence="2" type="ORF">Tco_0839228</name>
</gene>
<evidence type="ECO:0000256" key="1">
    <source>
        <dbReference type="SAM" id="SignalP"/>
    </source>
</evidence>
<sequence length="222" mass="24997">MLVLWSLVHFGPLLFSKGSQRQDPVHGLYCRQCALIRKTLEELFLQDASKSSDDNTKVVNAPREPFVVKQGPGVNSSQSPPLINHHCCYKCGDSLDDIFCQRCTCKSCGKGAHIGYNYPPEDPIVSNPEPCNKQTIDELPQTLPSFDPTCYYGDGNSFTYDSTPNFANDYPNVFTSPPKPPTYSYEIYGNHAYYGYDCSPQVSFIYNSELCYDQDFNFPQNS</sequence>
<reference evidence="2" key="1">
    <citation type="journal article" date="2022" name="Int. J. Mol. Sci.">
        <title>Draft Genome of Tanacetum Coccineum: Genomic Comparison of Closely Related Tanacetum-Family Plants.</title>
        <authorList>
            <person name="Yamashiro T."/>
            <person name="Shiraishi A."/>
            <person name="Nakayama K."/>
            <person name="Satake H."/>
        </authorList>
    </citation>
    <scope>NUCLEOTIDE SEQUENCE</scope>
</reference>
<dbReference type="Proteomes" id="UP001151760">
    <property type="component" value="Unassembled WGS sequence"/>
</dbReference>
<keyword evidence="1" id="KW-0732">Signal</keyword>